<evidence type="ECO:0000256" key="1">
    <source>
        <dbReference type="ARBA" id="ARBA00023015"/>
    </source>
</evidence>
<accession>A0A5C8KD23</accession>
<dbReference type="EMBL" id="VRTY01000001">
    <property type="protein sequence ID" value="TXK52814.1"/>
    <property type="molecule type" value="Genomic_DNA"/>
</dbReference>
<keyword evidence="3" id="KW-0804">Transcription</keyword>
<dbReference type="GO" id="GO:0000976">
    <property type="term" value="F:transcription cis-regulatory region binding"/>
    <property type="evidence" value="ECO:0007669"/>
    <property type="project" value="TreeGrafter"/>
</dbReference>
<dbReference type="InterPro" id="IPR009057">
    <property type="entry name" value="Homeodomain-like_sf"/>
</dbReference>
<dbReference type="PANTHER" id="PTHR30055:SF234">
    <property type="entry name" value="HTH-TYPE TRANSCRIPTIONAL REGULATOR BETI"/>
    <property type="match status" value="1"/>
</dbReference>
<keyword evidence="1" id="KW-0805">Transcription regulation</keyword>
<evidence type="ECO:0000313" key="6">
    <source>
        <dbReference type="EMBL" id="TXK52814.1"/>
    </source>
</evidence>
<dbReference type="RefSeq" id="WP_147919718.1">
    <property type="nucleotide sequence ID" value="NZ_VRTY01000001.1"/>
</dbReference>
<dbReference type="Proteomes" id="UP000321926">
    <property type="component" value="Unassembled WGS sequence"/>
</dbReference>
<dbReference type="InterPro" id="IPR001647">
    <property type="entry name" value="HTH_TetR"/>
</dbReference>
<dbReference type="InterPro" id="IPR050109">
    <property type="entry name" value="HTH-type_TetR-like_transc_reg"/>
</dbReference>
<dbReference type="PRINTS" id="PR00455">
    <property type="entry name" value="HTHTETR"/>
</dbReference>
<organism evidence="6 7">
    <name type="scientific">Pontibacter qinzhouensis</name>
    <dbReference type="NCBI Taxonomy" id="2603253"/>
    <lineage>
        <taxon>Bacteria</taxon>
        <taxon>Pseudomonadati</taxon>
        <taxon>Bacteroidota</taxon>
        <taxon>Cytophagia</taxon>
        <taxon>Cytophagales</taxon>
        <taxon>Hymenobacteraceae</taxon>
        <taxon>Pontibacter</taxon>
    </lineage>
</organism>
<name>A0A5C8KD23_9BACT</name>
<comment type="caution">
    <text evidence="6">The sequence shown here is derived from an EMBL/GenBank/DDBJ whole genome shotgun (WGS) entry which is preliminary data.</text>
</comment>
<evidence type="ECO:0000256" key="3">
    <source>
        <dbReference type="ARBA" id="ARBA00023163"/>
    </source>
</evidence>
<dbReference type="Gene3D" id="1.10.357.10">
    <property type="entry name" value="Tetracycline Repressor, domain 2"/>
    <property type="match status" value="1"/>
</dbReference>
<dbReference type="SUPFAM" id="SSF46689">
    <property type="entry name" value="Homeodomain-like"/>
    <property type="match status" value="1"/>
</dbReference>
<evidence type="ECO:0000313" key="7">
    <source>
        <dbReference type="Proteomes" id="UP000321926"/>
    </source>
</evidence>
<keyword evidence="7" id="KW-1185">Reference proteome</keyword>
<dbReference type="GO" id="GO:0003700">
    <property type="term" value="F:DNA-binding transcription factor activity"/>
    <property type="evidence" value="ECO:0007669"/>
    <property type="project" value="TreeGrafter"/>
</dbReference>
<sequence length="189" mass="21317">MADNRSLILDCSLKLFAAKGYDAVGVQQMVEAAGIKKPTLYHYFGSKRGVLEALMQEQFAPFLTQLNSAATYSGNLPLSLRKVVECYFSFALNKSTLYLMHLAAWFANPDNEASQIITPYILQQHQVLETLFQEATHDHGNMRERHKVYAATFLGTINTYIVQALHQQLDLNEATVQQAVQQFSYGIYS</sequence>
<dbReference type="PANTHER" id="PTHR30055">
    <property type="entry name" value="HTH-TYPE TRANSCRIPTIONAL REGULATOR RUTR"/>
    <property type="match status" value="1"/>
</dbReference>
<dbReference type="OrthoDB" id="9785164at2"/>
<proteinExistence type="predicted"/>
<feature type="DNA-binding region" description="H-T-H motif" evidence="4">
    <location>
        <begin position="25"/>
        <end position="44"/>
    </location>
</feature>
<evidence type="ECO:0000259" key="5">
    <source>
        <dbReference type="PROSITE" id="PS50977"/>
    </source>
</evidence>
<dbReference type="PROSITE" id="PS50977">
    <property type="entry name" value="HTH_TETR_2"/>
    <property type="match status" value="1"/>
</dbReference>
<evidence type="ECO:0000256" key="2">
    <source>
        <dbReference type="ARBA" id="ARBA00023125"/>
    </source>
</evidence>
<reference evidence="6 7" key="1">
    <citation type="submission" date="2019-08" db="EMBL/GenBank/DDBJ databases">
        <authorList>
            <person name="Shi S."/>
        </authorList>
    </citation>
    <scope>NUCLEOTIDE SEQUENCE [LARGE SCALE GENOMIC DNA]</scope>
    <source>
        <strain evidence="6 7">GY10130</strain>
    </source>
</reference>
<evidence type="ECO:0000256" key="4">
    <source>
        <dbReference type="PROSITE-ProRule" id="PRU00335"/>
    </source>
</evidence>
<feature type="domain" description="HTH tetR-type" evidence="5">
    <location>
        <begin position="2"/>
        <end position="62"/>
    </location>
</feature>
<dbReference type="AlphaFoldDB" id="A0A5C8KD23"/>
<dbReference type="Pfam" id="PF00440">
    <property type="entry name" value="TetR_N"/>
    <property type="match status" value="1"/>
</dbReference>
<keyword evidence="2 4" id="KW-0238">DNA-binding</keyword>
<gene>
    <name evidence="6" type="ORF">FVR03_00110</name>
</gene>
<protein>
    <submittedName>
        <fullName evidence="6">TetR/AcrR family transcriptional regulator</fullName>
    </submittedName>
</protein>